<accession>A0A6A6EES7</accession>
<dbReference type="AlphaFoldDB" id="A0A6A6EES7"/>
<keyword evidence="7" id="KW-1185">Reference proteome</keyword>
<dbReference type="EMBL" id="ML994628">
    <property type="protein sequence ID" value="KAF2187045.1"/>
    <property type="molecule type" value="Genomic_DNA"/>
</dbReference>
<evidence type="ECO:0000256" key="1">
    <source>
        <dbReference type="SAM" id="MobiDB-lite"/>
    </source>
</evidence>
<feature type="compositionally biased region" description="Acidic residues" evidence="1">
    <location>
        <begin position="204"/>
        <end position="217"/>
    </location>
</feature>
<dbReference type="OrthoDB" id="3437279at2759"/>
<reference evidence="5" key="1">
    <citation type="journal article" date="2020" name="Stud. Mycol.">
        <title>101 Dothideomycetes genomes: a test case for predicting lifestyles and emergence of pathogens.</title>
        <authorList>
            <person name="Haridas S."/>
            <person name="Albert R."/>
            <person name="Binder M."/>
            <person name="Bloem J."/>
            <person name="Labutti K."/>
            <person name="Salamov A."/>
            <person name="Andreopoulos B."/>
            <person name="Baker S."/>
            <person name="Barry K."/>
            <person name="Bills G."/>
            <person name="Bluhm B."/>
            <person name="Cannon C."/>
            <person name="Castanera R."/>
            <person name="Culley D."/>
            <person name="Daum C."/>
            <person name="Ezra D."/>
            <person name="Gonzalez J."/>
            <person name="Henrissat B."/>
            <person name="Kuo A."/>
            <person name="Liang C."/>
            <person name="Lipzen A."/>
            <person name="Lutzoni F."/>
            <person name="Magnuson J."/>
            <person name="Mondo S."/>
            <person name="Nolan M."/>
            <person name="Ohm R."/>
            <person name="Pangilinan J."/>
            <person name="Park H.-J."/>
            <person name="Ramirez L."/>
            <person name="Alfaro M."/>
            <person name="Sun H."/>
            <person name="Tritt A."/>
            <person name="Yoshinaga Y."/>
            <person name="Zwiers L.-H."/>
            <person name="Turgeon B."/>
            <person name="Goodwin S."/>
            <person name="Spatafora J."/>
            <person name="Crous P."/>
            <person name="Grigoriev I."/>
        </authorList>
    </citation>
    <scope>NUCLEOTIDE SEQUENCE</scope>
    <source>
        <strain evidence="5">CBS 207.26</strain>
    </source>
</reference>
<dbReference type="EMBL" id="ML994612">
    <property type="protein sequence ID" value="KAF2194243.1"/>
    <property type="molecule type" value="Genomic_DNA"/>
</dbReference>
<evidence type="ECO:0000313" key="6">
    <source>
        <dbReference type="EMBL" id="KAF2194243.1"/>
    </source>
</evidence>
<dbReference type="EMBL" id="ML994621">
    <property type="protein sequence ID" value="KAF2189332.1"/>
    <property type="molecule type" value="Genomic_DNA"/>
</dbReference>
<evidence type="ECO:0000313" key="3">
    <source>
        <dbReference type="EMBL" id="KAF2185801.1"/>
    </source>
</evidence>
<sequence length="240" mass="26916">MGDSKVTYKDSDAYKAYVDLGKRPEGMQPFEFNRFGEIMFTAGEKYCRYNMAEDGEELELCPKNSTFSADNLRNHITRVHRKKIAKARAGTTTQTESYQLQKWYTNVMKRHAEIIDDGDAETPAATAPSKGPPVEFLLPKQRRPTWPKTKKGDVNSTEARRMAGVDKDKKGNVKKRCNNCILAKAKKCPTPDSDCTVFNYFTDSDNDGAGDDEEEVVETPGRPIEVPDSVSPEEDGRTGE</sequence>
<evidence type="ECO:0000313" key="5">
    <source>
        <dbReference type="EMBL" id="KAF2189332.1"/>
    </source>
</evidence>
<gene>
    <name evidence="5" type="ORF">K469DRAFT_683739</name>
    <name evidence="3" type="ORF">K469DRAFT_687646</name>
    <name evidence="6" type="ORF">K469DRAFT_689268</name>
    <name evidence="4" type="ORF">K469DRAFT_772930</name>
    <name evidence="2" type="ORF">K469DRAFT_780745</name>
</gene>
<protein>
    <submittedName>
        <fullName evidence="5">Uncharacterized protein</fullName>
    </submittedName>
</protein>
<organism evidence="5 7">
    <name type="scientific">Zopfia rhizophila CBS 207.26</name>
    <dbReference type="NCBI Taxonomy" id="1314779"/>
    <lineage>
        <taxon>Eukaryota</taxon>
        <taxon>Fungi</taxon>
        <taxon>Dikarya</taxon>
        <taxon>Ascomycota</taxon>
        <taxon>Pezizomycotina</taxon>
        <taxon>Dothideomycetes</taxon>
        <taxon>Dothideomycetes incertae sedis</taxon>
        <taxon>Zopfiaceae</taxon>
        <taxon>Zopfia</taxon>
    </lineage>
</organism>
<dbReference type="EMBL" id="ML994632">
    <property type="protein sequence ID" value="KAF2185801.1"/>
    <property type="molecule type" value="Genomic_DNA"/>
</dbReference>
<proteinExistence type="predicted"/>
<evidence type="ECO:0000313" key="2">
    <source>
        <dbReference type="EMBL" id="KAF2184935.1"/>
    </source>
</evidence>
<dbReference type="Proteomes" id="UP000800200">
    <property type="component" value="Unassembled WGS sequence"/>
</dbReference>
<feature type="region of interest" description="Disordered" evidence="1">
    <location>
        <begin position="202"/>
        <end position="240"/>
    </location>
</feature>
<evidence type="ECO:0000313" key="7">
    <source>
        <dbReference type="Proteomes" id="UP000800200"/>
    </source>
</evidence>
<evidence type="ECO:0000313" key="4">
    <source>
        <dbReference type="EMBL" id="KAF2187045.1"/>
    </source>
</evidence>
<name>A0A6A6EES7_9PEZI</name>
<dbReference type="EMBL" id="ML994636">
    <property type="protein sequence ID" value="KAF2184935.1"/>
    <property type="molecule type" value="Genomic_DNA"/>
</dbReference>